<feature type="coiled-coil region" evidence="18">
    <location>
        <begin position="305"/>
        <end position="395"/>
    </location>
</feature>
<keyword evidence="5" id="KW-0479">Metal-binding</keyword>
<evidence type="ECO:0000256" key="14">
    <source>
        <dbReference type="ARBA" id="ARBA00063508"/>
    </source>
</evidence>
<evidence type="ECO:0000313" key="20">
    <source>
        <dbReference type="Proteomes" id="UP000515159"/>
    </source>
</evidence>
<evidence type="ECO:0000256" key="13">
    <source>
        <dbReference type="ARBA" id="ARBA00055998"/>
    </source>
</evidence>
<evidence type="ECO:0000256" key="17">
    <source>
        <dbReference type="PROSITE-ProRule" id="PRU01142"/>
    </source>
</evidence>
<evidence type="ECO:0000256" key="10">
    <source>
        <dbReference type="ARBA" id="ARBA00023054"/>
    </source>
</evidence>
<evidence type="ECO:0000256" key="11">
    <source>
        <dbReference type="ARBA" id="ARBA00023163"/>
    </source>
</evidence>
<keyword evidence="8" id="KW-0832">Ubl conjugation</keyword>
<dbReference type="RefSeq" id="XP_033806479.1">
    <property type="nucleotide sequence ID" value="XM_033950588.1"/>
</dbReference>
<gene>
    <name evidence="21" type="primary">TNIP2</name>
</gene>
<keyword evidence="20" id="KW-1185">Reference proteome</keyword>
<evidence type="ECO:0000313" key="21">
    <source>
        <dbReference type="RefSeq" id="XP_033806479.1"/>
    </source>
</evidence>
<comment type="subcellular location">
    <subcellularLocation>
        <location evidence="1">Cytoplasm</location>
    </subcellularLocation>
</comment>
<keyword evidence="3" id="KW-0597">Phosphoprotein</keyword>
<evidence type="ECO:0000256" key="1">
    <source>
        <dbReference type="ARBA" id="ARBA00004496"/>
    </source>
</evidence>
<dbReference type="GeneID" id="117363188"/>
<evidence type="ECO:0000256" key="15">
    <source>
        <dbReference type="ARBA" id="ARBA00073020"/>
    </source>
</evidence>
<dbReference type="GO" id="GO:0071222">
    <property type="term" value="P:cellular response to lipopolysaccharide"/>
    <property type="evidence" value="ECO:0007669"/>
    <property type="project" value="TreeGrafter"/>
</dbReference>
<dbReference type="FunCoup" id="A0A6P8RMD3">
    <property type="interactions" value="1518"/>
</dbReference>
<evidence type="ECO:0000256" key="9">
    <source>
        <dbReference type="ARBA" id="ARBA00023015"/>
    </source>
</evidence>
<evidence type="ECO:0000256" key="3">
    <source>
        <dbReference type="ARBA" id="ARBA00022553"/>
    </source>
</evidence>
<accession>A0A6P8RMD3</accession>
<comment type="function">
    <text evidence="13">Inhibits NF-kappa-B activation by blocking the interaction of RIPK1 with its downstream effector NEMO/IKBKG. Forms a ternary complex with NFKB1 and MAP3K8 but appears to function upstream of MAP3K8 in the TLR4 signaling pathway that regulates MAP3K8 activation. Involved in activation of the MEK/ERK signaling pathway during innate immune response; this function seems to be stimulus- and cell type specific. Required for stability of MAP3K8. Involved in regulation of apoptosis in endothelial cells; promotes TEK agonist-stimulated endothelial survival. May act as transcriptional coactivator when translocated to the nucleus. Enhances CHUK-mediated NF-kappa-B activation involving NF-kappa-B p50-p65 and p50-c-Rel complexes.</text>
</comment>
<dbReference type="GO" id="GO:0006954">
    <property type="term" value="P:inflammatory response"/>
    <property type="evidence" value="ECO:0007669"/>
    <property type="project" value="UniProtKB-KW"/>
</dbReference>
<evidence type="ECO:0000256" key="12">
    <source>
        <dbReference type="ARBA" id="ARBA00023198"/>
    </source>
</evidence>
<keyword evidence="10 18" id="KW-0175">Coiled coil</keyword>
<dbReference type="GO" id="GO:0034138">
    <property type="term" value="P:toll-like receptor 3 signaling pathway"/>
    <property type="evidence" value="ECO:0007669"/>
    <property type="project" value="TreeGrafter"/>
</dbReference>
<evidence type="ECO:0000256" key="8">
    <source>
        <dbReference type="ARBA" id="ARBA00022843"/>
    </source>
</evidence>
<evidence type="ECO:0000256" key="6">
    <source>
        <dbReference type="ARBA" id="ARBA00022771"/>
    </source>
</evidence>
<dbReference type="OrthoDB" id="6066489at2759"/>
<dbReference type="PANTHER" id="PTHR31882:SF6">
    <property type="entry name" value="TNFAIP3-INTERACTING PROTEIN 2"/>
    <property type="match status" value="1"/>
</dbReference>
<dbReference type="GO" id="GO:0006915">
    <property type="term" value="P:apoptotic process"/>
    <property type="evidence" value="ECO:0007669"/>
    <property type="project" value="UniProtKB-KW"/>
</dbReference>
<dbReference type="GO" id="GO:0005737">
    <property type="term" value="C:cytoplasm"/>
    <property type="evidence" value="ECO:0007669"/>
    <property type="project" value="UniProtKB-SubCell"/>
</dbReference>
<dbReference type="InterPro" id="IPR034735">
    <property type="entry name" value="NEMO_ZF"/>
</dbReference>
<reference evidence="21" key="1">
    <citation type="submission" date="2025-08" db="UniProtKB">
        <authorList>
            <consortium name="RefSeq"/>
        </authorList>
    </citation>
    <scope>IDENTIFICATION</scope>
</reference>
<dbReference type="KEGG" id="gsh:117363188"/>
<dbReference type="Pfam" id="PF12180">
    <property type="entry name" value="EABR"/>
    <property type="match status" value="1"/>
</dbReference>
<dbReference type="GO" id="GO:0070530">
    <property type="term" value="F:K63-linked polyubiquitin modification-dependent protein binding"/>
    <property type="evidence" value="ECO:0007669"/>
    <property type="project" value="InterPro"/>
</dbReference>
<protein>
    <recommendedName>
        <fullName evidence="15">TNFAIP3-interacting protein 2</fullName>
    </recommendedName>
    <alternativeName>
        <fullName evidence="16">A20-binding inhibitor of NF-kappa-B activation 2</fullName>
    </alternativeName>
</protein>
<evidence type="ECO:0000256" key="4">
    <source>
        <dbReference type="ARBA" id="ARBA00022703"/>
    </source>
</evidence>
<dbReference type="AlphaFoldDB" id="A0A6P8RMD3"/>
<dbReference type="Gene3D" id="1.20.5.990">
    <property type="entry name" value="Nemo cc2-lz domain - 1d5 darpin complex"/>
    <property type="match status" value="1"/>
</dbReference>
<organism evidence="20 21">
    <name type="scientific">Geotrypetes seraphini</name>
    <name type="common">Gaboon caecilian</name>
    <name type="synonym">Caecilia seraphini</name>
    <dbReference type="NCBI Taxonomy" id="260995"/>
    <lineage>
        <taxon>Eukaryota</taxon>
        <taxon>Metazoa</taxon>
        <taxon>Chordata</taxon>
        <taxon>Craniata</taxon>
        <taxon>Vertebrata</taxon>
        <taxon>Euteleostomi</taxon>
        <taxon>Amphibia</taxon>
        <taxon>Gymnophiona</taxon>
        <taxon>Geotrypetes</taxon>
    </lineage>
</organism>
<dbReference type="FunFam" id="1.20.5.990:FF:000005">
    <property type="entry name" value="TNFAIP3 interacting protein 2"/>
    <property type="match status" value="1"/>
</dbReference>
<dbReference type="Pfam" id="PF16516">
    <property type="entry name" value="CC2-LZ"/>
    <property type="match status" value="1"/>
</dbReference>
<comment type="subunit">
    <text evidence="14">Interacts with STK11/LKB1, TNFAIP3, IKBKG, NFKB1, MAP3K8, TEK, RIPK1, CHUK, IKBKB and SMARCD1. Interacts with polyubiquitin.</text>
</comment>
<dbReference type="GO" id="GO:0043123">
    <property type="term" value="P:positive regulation of canonical NF-kappaB signal transduction"/>
    <property type="evidence" value="ECO:0007669"/>
    <property type="project" value="TreeGrafter"/>
</dbReference>
<keyword evidence="7" id="KW-0862">Zinc</keyword>
<evidence type="ECO:0000259" key="19">
    <source>
        <dbReference type="PROSITE" id="PS51801"/>
    </source>
</evidence>
<dbReference type="PANTHER" id="PTHR31882">
    <property type="entry name" value="TNFAIP3-INTERACTING PROTEIN COILED COIL FAMILY MEMBER"/>
    <property type="match status" value="1"/>
</dbReference>
<dbReference type="InParanoid" id="A0A6P8RMD3"/>
<feature type="coiled-coil region" evidence="18">
    <location>
        <begin position="97"/>
        <end position="142"/>
    </location>
</feature>
<dbReference type="InterPro" id="IPR032419">
    <property type="entry name" value="CC2-LZ_dom"/>
</dbReference>
<evidence type="ECO:0000256" key="2">
    <source>
        <dbReference type="ARBA" id="ARBA00022490"/>
    </source>
</evidence>
<keyword evidence="2" id="KW-0963">Cytoplasm</keyword>
<evidence type="ECO:0000256" key="5">
    <source>
        <dbReference type="ARBA" id="ARBA00022723"/>
    </source>
</evidence>
<keyword evidence="12" id="KW-0395">Inflammatory response</keyword>
<keyword evidence="9" id="KW-0805">Transcription regulation</keyword>
<evidence type="ECO:0000256" key="18">
    <source>
        <dbReference type="SAM" id="Coils"/>
    </source>
</evidence>
<dbReference type="GO" id="GO:0006357">
    <property type="term" value="P:regulation of transcription by RNA polymerase II"/>
    <property type="evidence" value="ECO:0007669"/>
    <property type="project" value="TreeGrafter"/>
</dbReference>
<dbReference type="GO" id="GO:0034134">
    <property type="term" value="P:toll-like receptor 2 signaling pathway"/>
    <property type="evidence" value="ECO:0007669"/>
    <property type="project" value="TreeGrafter"/>
</dbReference>
<dbReference type="InterPro" id="IPR022008">
    <property type="entry name" value="EABR"/>
</dbReference>
<name>A0A6P8RMD3_GEOSA</name>
<dbReference type="PROSITE" id="PS51801">
    <property type="entry name" value="ZF_CCHC_NOA"/>
    <property type="match status" value="1"/>
</dbReference>
<proteinExistence type="predicted"/>
<dbReference type="Proteomes" id="UP000515159">
    <property type="component" value="Chromosome 1"/>
</dbReference>
<dbReference type="CTD" id="79155"/>
<keyword evidence="6 17" id="KW-0863">Zinc-finger</keyword>
<sequence>MLSISDESTDPLVGRFKQLEETVERLQRENSAMRSKVRSCSALSTFYHEARQQLGALGEQVVRKDELIASLRARFEGEGAACGEPRGALLAPAPSLVQSLMEQLSSARQQLRETERNSQDKVAALSQELQRLNEKLRERDKYALELSSQPQHEKEMEIVRLQRSLAEKEKVQATSEVLCRSLTDETHQLHRKLAATAKMCQQLVKCIEESQRKKLEDTEWQCFKEHRNKLQFPDSDTTTLQAICKLRDENKTLKQKVTYVEDLNAKWQKYDASREEYVKGLHLQLRELKLTPELGKGSTPVLANAELMQKEIIRLNQLLEEKLNECTHLKHSIEQMTKDKIGDSEHIQMLEQQVLVYKDDFKSERADRERAQGKIQELQEEITRLQLQITRRQEVREPGNHLRIQIGNKNICIEPDGAEALLGSSPDQSRIRRRVTESEPFEVLSASGNSDLKNQEQGDLQCPRCLRLFNDDLGEEFLKHISEC</sequence>
<feature type="domain" description="CCHC NOA-type" evidence="19">
    <location>
        <begin position="454"/>
        <end position="484"/>
    </location>
</feature>
<dbReference type="GO" id="GO:0008270">
    <property type="term" value="F:zinc ion binding"/>
    <property type="evidence" value="ECO:0007669"/>
    <property type="project" value="UniProtKB-KW"/>
</dbReference>
<keyword evidence="11" id="KW-0804">Transcription</keyword>
<keyword evidence="4" id="KW-0053">Apoptosis</keyword>
<evidence type="ECO:0000256" key="16">
    <source>
        <dbReference type="ARBA" id="ARBA00079469"/>
    </source>
</evidence>
<evidence type="ECO:0000256" key="7">
    <source>
        <dbReference type="ARBA" id="ARBA00022833"/>
    </source>
</evidence>